<dbReference type="PANTHER" id="PTHR34610">
    <property type="entry name" value="SSL7007 PROTEIN"/>
    <property type="match status" value="1"/>
</dbReference>
<keyword evidence="3" id="KW-1185">Reference proteome</keyword>
<evidence type="ECO:0000313" key="2">
    <source>
        <dbReference type="EMBL" id="NHE59351.1"/>
    </source>
</evidence>
<organism evidence="2 3">
    <name type="scientific">Cyclobacterium plantarum</name>
    <dbReference type="NCBI Taxonomy" id="2716263"/>
    <lineage>
        <taxon>Bacteria</taxon>
        <taxon>Pseudomonadati</taxon>
        <taxon>Bacteroidota</taxon>
        <taxon>Cytophagia</taxon>
        <taxon>Cytophagales</taxon>
        <taxon>Cyclobacteriaceae</taxon>
        <taxon>Cyclobacterium</taxon>
    </lineage>
</organism>
<gene>
    <name evidence="2" type="ORF">G9Q97_21275</name>
</gene>
<reference evidence="2 3" key="1">
    <citation type="submission" date="2020-03" db="EMBL/GenBank/DDBJ databases">
        <title>Cyclobacterium plantarum sp. nov., a marine bacterium isolated from a coastal-marine wetland.</title>
        <authorList>
            <person name="Sanchez-Porro C."/>
            <person name="Ventosa A."/>
            <person name="Amoozegar M."/>
        </authorList>
    </citation>
    <scope>NUCLEOTIDE SEQUENCE [LARGE SCALE GENOMIC DNA]</scope>
    <source>
        <strain evidence="2 3">GBPx2</strain>
    </source>
</reference>
<feature type="domain" description="PIN" evidence="1">
    <location>
        <begin position="2"/>
        <end position="112"/>
    </location>
</feature>
<sequence>MPKIVLDTNIFLVSLSRKSPYHWVFKNFIQGKFQLCVSNEILSEYAEIIERHMGREVADATLQVLFETPYLIKTVIYFKWGILDDPDDNKFSDCGFAVNADYLVTHDKGFGKLKEWKFPRLAVIDAKQFSELLEG</sequence>
<dbReference type="InterPro" id="IPR002850">
    <property type="entry name" value="PIN_toxin-like"/>
</dbReference>
<evidence type="ECO:0000259" key="1">
    <source>
        <dbReference type="SMART" id="SM00670"/>
    </source>
</evidence>
<evidence type="ECO:0000313" key="3">
    <source>
        <dbReference type="Proteomes" id="UP000649799"/>
    </source>
</evidence>
<dbReference type="InterPro" id="IPR002716">
    <property type="entry name" value="PIN_dom"/>
</dbReference>
<protein>
    <submittedName>
        <fullName evidence="2">Toxin-antitoxin system toxin component, PIN family</fullName>
    </submittedName>
</protein>
<dbReference type="PANTHER" id="PTHR34610:SF3">
    <property type="entry name" value="SSL7007 PROTEIN"/>
    <property type="match status" value="1"/>
</dbReference>
<comment type="caution">
    <text evidence="2">The sequence shown here is derived from an EMBL/GenBank/DDBJ whole genome shotgun (WGS) entry which is preliminary data.</text>
</comment>
<dbReference type="Gene3D" id="3.40.50.1010">
    <property type="entry name" value="5'-nuclease"/>
    <property type="match status" value="1"/>
</dbReference>
<proteinExistence type="predicted"/>
<dbReference type="NCBIfam" id="TIGR00305">
    <property type="entry name" value="putative toxin-antitoxin system toxin component, PIN family"/>
    <property type="match status" value="1"/>
</dbReference>
<dbReference type="SUPFAM" id="SSF88723">
    <property type="entry name" value="PIN domain-like"/>
    <property type="match status" value="1"/>
</dbReference>
<dbReference type="Proteomes" id="UP000649799">
    <property type="component" value="Unassembled WGS sequence"/>
</dbReference>
<dbReference type="EMBL" id="JAANYN010000012">
    <property type="protein sequence ID" value="NHE59351.1"/>
    <property type="molecule type" value="Genomic_DNA"/>
</dbReference>
<dbReference type="InterPro" id="IPR029060">
    <property type="entry name" value="PIN-like_dom_sf"/>
</dbReference>
<dbReference type="SMART" id="SM00670">
    <property type="entry name" value="PINc"/>
    <property type="match status" value="1"/>
</dbReference>
<dbReference type="Pfam" id="PF13470">
    <property type="entry name" value="PIN_3"/>
    <property type="match status" value="1"/>
</dbReference>
<name>A0ABX0HG33_9BACT</name>
<accession>A0ABX0HG33</accession>